<gene>
    <name evidence="1" type="ORF">PanWU01x14_310290</name>
</gene>
<organism evidence="1 2">
    <name type="scientific">Parasponia andersonii</name>
    <name type="common">Sponia andersonii</name>
    <dbReference type="NCBI Taxonomy" id="3476"/>
    <lineage>
        <taxon>Eukaryota</taxon>
        <taxon>Viridiplantae</taxon>
        <taxon>Streptophyta</taxon>
        <taxon>Embryophyta</taxon>
        <taxon>Tracheophyta</taxon>
        <taxon>Spermatophyta</taxon>
        <taxon>Magnoliopsida</taxon>
        <taxon>eudicotyledons</taxon>
        <taxon>Gunneridae</taxon>
        <taxon>Pentapetalae</taxon>
        <taxon>rosids</taxon>
        <taxon>fabids</taxon>
        <taxon>Rosales</taxon>
        <taxon>Cannabaceae</taxon>
        <taxon>Parasponia</taxon>
    </lineage>
</organism>
<protein>
    <recommendedName>
        <fullName evidence="3">UBN2 domain-containing protein</fullName>
    </recommendedName>
</protein>
<evidence type="ECO:0008006" key="3">
    <source>
        <dbReference type="Google" id="ProtNLM"/>
    </source>
</evidence>
<proteinExistence type="predicted"/>
<dbReference type="AlphaFoldDB" id="A0A2P5AQE5"/>
<sequence length="157" mass="18396">MELVAATWPLEWEQQLNAFQMERSNRPNTMFIKTKISVAIRGSFDKNDNIKELLKAIDEQFETSNKVLASTLMMKFTYLKLTSMRGMREHIMQIRDIAAQLKTLEAKDNSFNFAVEELQSRRRLDFGNRGKDLSSDMNVIEEEEYNVDEARLDDYTI</sequence>
<name>A0A2P5AQE5_PARAD</name>
<dbReference type="Proteomes" id="UP000237105">
    <property type="component" value="Unassembled WGS sequence"/>
</dbReference>
<evidence type="ECO:0000313" key="2">
    <source>
        <dbReference type="Proteomes" id="UP000237105"/>
    </source>
</evidence>
<dbReference type="EMBL" id="JXTB01000486">
    <property type="protein sequence ID" value="PON38765.1"/>
    <property type="molecule type" value="Genomic_DNA"/>
</dbReference>
<reference evidence="2" key="1">
    <citation type="submission" date="2016-06" db="EMBL/GenBank/DDBJ databases">
        <title>Parallel loss of symbiosis genes in relatives of nitrogen-fixing non-legume Parasponia.</title>
        <authorList>
            <person name="Van Velzen R."/>
            <person name="Holmer R."/>
            <person name="Bu F."/>
            <person name="Rutten L."/>
            <person name="Van Zeijl A."/>
            <person name="Liu W."/>
            <person name="Santuari L."/>
            <person name="Cao Q."/>
            <person name="Sharma T."/>
            <person name="Shen D."/>
            <person name="Roswanjaya Y."/>
            <person name="Wardhani T."/>
            <person name="Kalhor M.S."/>
            <person name="Jansen J."/>
            <person name="Van den Hoogen J."/>
            <person name="Gungor B."/>
            <person name="Hartog M."/>
            <person name="Hontelez J."/>
            <person name="Verver J."/>
            <person name="Yang W.-C."/>
            <person name="Schijlen E."/>
            <person name="Repin R."/>
            <person name="Schilthuizen M."/>
            <person name="Schranz E."/>
            <person name="Heidstra R."/>
            <person name="Miyata K."/>
            <person name="Fedorova E."/>
            <person name="Kohlen W."/>
            <person name="Bisseling T."/>
            <person name="Smit S."/>
            <person name="Geurts R."/>
        </authorList>
    </citation>
    <scope>NUCLEOTIDE SEQUENCE [LARGE SCALE GENOMIC DNA]</scope>
    <source>
        <strain evidence="2">cv. WU1-14</strain>
    </source>
</reference>
<dbReference type="OrthoDB" id="1161799at2759"/>
<evidence type="ECO:0000313" key="1">
    <source>
        <dbReference type="EMBL" id="PON38765.1"/>
    </source>
</evidence>
<accession>A0A2P5AQE5</accession>
<keyword evidence="2" id="KW-1185">Reference proteome</keyword>
<comment type="caution">
    <text evidence="1">The sequence shown here is derived from an EMBL/GenBank/DDBJ whole genome shotgun (WGS) entry which is preliminary data.</text>
</comment>